<evidence type="ECO:0000259" key="10">
    <source>
        <dbReference type="PROSITE" id="PS50928"/>
    </source>
</evidence>
<keyword evidence="4" id="KW-0997">Cell inner membrane</keyword>
<name>A0ABQ1I729_9ALTE</name>
<feature type="transmembrane region" description="Helical" evidence="9">
    <location>
        <begin position="227"/>
        <end position="244"/>
    </location>
</feature>
<keyword evidence="5 9" id="KW-0812">Transmembrane</keyword>
<accession>A0ABQ1I729</accession>
<dbReference type="PANTHER" id="PTHR43386">
    <property type="entry name" value="OLIGOPEPTIDE TRANSPORT SYSTEM PERMEASE PROTEIN APPC"/>
    <property type="match status" value="1"/>
</dbReference>
<dbReference type="SUPFAM" id="SSF161098">
    <property type="entry name" value="MetI-like"/>
    <property type="match status" value="1"/>
</dbReference>
<keyword evidence="2 9" id="KW-0813">Transport</keyword>
<proteinExistence type="inferred from homology"/>
<evidence type="ECO:0000256" key="2">
    <source>
        <dbReference type="ARBA" id="ARBA00022448"/>
    </source>
</evidence>
<evidence type="ECO:0000256" key="7">
    <source>
        <dbReference type="ARBA" id="ARBA00023136"/>
    </source>
</evidence>
<dbReference type="InterPro" id="IPR050366">
    <property type="entry name" value="BP-dependent_transpt_permease"/>
</dbReference>
<dbReference type="CDD" id="cd06261">
    <property type="entry name" value="TM_PBP2"/>
    <property type="match status" value="1"/>
</dbReference>
<dbReference type="Pfam" id="PF00528">
    <property type="entry name" value="BPD_transp_1"/>
    <property type="match status" value="1"/>
</dbReference>
<evidence type="ECO:0000256" key="1">
    <source>
        <dbReference type="ARBA" id="ARBA00004429"/>
    </source>
</evidence>
<gene>
    <name evidence="11" type="primary">sapC</name>
    <name evidence="11" type="ORF">GCM10007414_32310</name>
</gene>
<dbReference type="Proteomes" id="UP000651977">
    <property type="component" value="Unassembled WGS sequence"/>
</dbReference>
<evidence type="ECO:0000313" key="12">
    <source>
        <dbReference type="Proteomes" id="UP000651977"/>
    </source>
</evidence>
<keyword evidence="6 9" id="KW-1133">Transmembrane helix</keyword>
<keyword evidence="3" id="KW-1003">Cell membrane</keyword>
<evidence type="ECO:0000256" key="3">
    <source>
        <dbReference type="ARBA" id="ARBA00022475"/>
    </source>
</evidence>
<dbReference type="InterPro" id="IPR035906">
    <property type="entry name" value="MetI-like_sf"/>
</dbReference>
<comment type="caution">
    <text evidence="11">The sequence shown here is derived from an EMBL/GenBank/DDBJ whole genome shotgun (WGS) entry which is preliminary data.</text>
</comment>
<evidence type="ECO:0000256" key="8">
    <source>
        <dbReference type="ARBA" id="ARBA00024202"/>
    </source>
</evidence>
<dbReference type="EMBL" id="BMDY01000022">
    <property type="protein sequence ID" value="GGB16406.1"/>
    <property type="molecule type" value="Genomic_DNA"/>
</dbReference>
<evidence type="ECO:0000313" key="11">
    <source>
        <dbReference type="EMBL" id="GGB16406.1"/>
    </source>
</evidence>
<evidence type="ECO:0000256" key="5">
    <source>
        <dbReference type="ARBA" id="ARBA00022692"/>
    </source>
</evidence>
<comment type="subcellular location">
    <subcellularLocation>
        <location evidence="1">Cell inner membrane</location>
        <topology evidence="1">Multi-pass membrane protein</topology>
    </subcellularLocation>
    <subcellularLocation>
        <location evidence="9">Cell membrane</location>
        <topology evidence="9">Multi-pass membrane protein</topology>
    </subcellularLocation>
</comment>
<dbReference type="Gene3D" id="1.10.3720.10">
    <property type="entry name" value="MetI-like"/>
    <property type="match status" value="1"/>
</dbReference>
<dbReference type="RefSeq" id="WP_188407538.1">
    <property type="nucleotide sequence ID" value="NZ_BMDY01000022.1"/>
</dbReference>
<feature type="transmembrane region" description="Helical" evidence="9">
    <location>
        <begin position="28"/>
        <end position="50"/>
    </location>
</feature>
<feature type="domain" description="ABC transmembrane type-1" evidence="10">
    <location>
        <begin position="98"/>
        <end position="283"/>
    </location>
</feature>
<keyword evidence="12" id="KW-1185">Reference proteome</keyword>
<dbReference type="PROSITE" id="PS50928">
    <property type="entry name" value="ABC_TM1"/>
    <property type="match status" value="1"/>
</dbReference>
<comment type="similarity">
    <text evidence="8">Belongs to the binding-protein-dependent transport system permease family. OppBC subfamily.</text>
</comment>
<dbReference type="Pfam" id="PF12911">
    <property type="entry name" value="OppC_N"/>
    <property type="match status" value="1"/>
</dbReference>
<dbReference type="InterPro" id="IPR000515">
    <property type="entry name" value="MetI-like"/>
</dbReference>
<protein>
    <submittedName>
        <fullName evidence="11">Antimicrobial peptide ABC transporter permease SapC</fullName>
    </submittedName>
</protein>
<keyword evidence="7 9" id="KW-0472">Membrane</keyword>
<feature type="transmembrane region" description="Helical" evidence="9">
    <location>
        <begin position="264"/>
        <end position="283"/>
    </location>
</feature>
<evidence type="ECO:0000256" key="6">
    <source>
        <dbReference type="ARBA" id="ARBA00022989"/>
    </source>
</evidence>
<feature type="transmembrane region" description="Helical" evidence="9">
    <location>
        <begin position="90"/>
        <end position="117"/>
    </location>
</feature>
<reference evidence="12" key="1">
    <citation type="journal article" date="2019" name="Int. J. Syst. Evol. Microbiol.">
        <title>The Global Catalogue of Microorganisms (GCM) 10K type strain sequencing project: providing services to taxonomists for standard genome sequencing and annotation.</title>
        <authorList>
            <consortium name="The Broad Institute Genomics Platform"/>
            <consortium name="The Broad Institute Genome Sequencing Center for Infectious Disease"/>
            <person name="Wu L."/>
            <person name="Ma J."/>
        </authorList>
    </citation>
    <scope>NUCLEOTIDE SEQUENCE [LARGE SCALE GENOMIC DNA]</scope>
    <source>
        <strain evidence="12">CGMCC 1.10131</strain>
    </source>
</reference>
<evidence type="ECO:0000256" key="9">
    <source>
        <dbReference type="RuleBase" id="RU363032"/>
    </source>
</evidence>
<dbReference type="InterPro" id="IPR025966">
    <property type="entry name" value="OppC_N"/>
</dbReference>
<dbReference type="PANTHER" id="PTHR43386:SF5">
    <property type="entry name" value="PUTRESCINE EXPORT SYSTEM PERMEASE PROTEIN SAPC"/>
    <property type="match status" value="1"/>
</dbReference>
<sequence length="295" mass="31802">MLNTNVFAETTVSSTLQRALNRFRDNSIAMIGFWFFLGFVLLALFGPLIAPYPLDFQTDNLFQPPSWNQSGHVDNFLGTDDLGRDLLSRIIYGCQLTFGGGLVVVLVAALIGIPIGVFSGMSKGIKASILHHVMDTALSIPSLLIAIMVVSFLGPGLENTLIAIALAQIPQFIRFTYIAVSTEVQKEYITAIRLDGATNYRIIKNGVLPNIADSIIFQISRSFSSSLIDITALGFIGIGAQAPLPEWGAMLGGSKDLLFSAPWTVTLPGCVIMMSILSVNMVGEGLRQAMLEGVD</sequence>
<evidence type="ECO:0000256" key="4">
    <source>
        <dbReference type="ARBA" id="ARBA00022519"/>
    </source>
</evidence>
<organism evidence="11 12">
    <name type="scientific">Agarivorans gilvus</name>
    <dbReference type="NCBI Taxonomy" id="680279"/>
    <lineage>
        <taxon>Bacteria</taxon>
        <taxon>Pseudomonadati</taxon>
        <taxon>Pseudomonadota</taxon>
        <taxon>Gammaproteobacteria</taxon>
        <taxon>Alteromonadales</taxon>
        <taxon>Alteromonadaceae</taxon>
        <taxon>Agarivorans</taxon>
    </lineage>
</organism>